<feature type="domain" description="GED" evidence="6">
    <location>
        <begin position="495"/>
        <end position="586"/>
    </location>
</feature>
<dbReference type="InterPro" id="IPR001401">
    <property type="entry name" value="Dynamin_GTPase"/>
</dbReference>
<evidence type="ECO:0000313" key="8">
    <source>
        <dbReference type="Ensembl" id="ENSPNAP00000030112.2"/>
    </source>
</evidence>
<evidence type="ECO:0000256" key="4">
    <source>
        <dbReference type="ARBA" id="ARBA00023134"/>
    </source>
</evidence>
<dbReference type="InterPro" id="IPR020850">
    <property type="entry name" value="GED_dom"/>
</dbReference>
<dbReference type="GO" id="GO:0031623">
    <property type="term" value="P:receptor internalization"/>
    <property type="evidence" value="ECO:0007669"/>
    <property type="project" value="TreeGrafter"/>
</dbReference>
<dbReference type="InterPro" id="IPR019762">
    <property type="entry name" value="Dynamin_GTPase_CS"/>
</dbReference>
<dbReference type="SMART" id="SM00053">
    <property type="entry name" value="DYNc"/>
    <property type="match status" value="1"/>
</dbReference>
<dbReference type="InterPro" id="IPR022812">
    <property type="entry name" value="Dynamin"/>
</dbReference>
<evidence type="ECO:0000256" key="1">
    <source>
        <dbReference type="ARBA" id="ARBA00004496"/>
    </source>
</evidence>
<dbReference type="SUPFAM" id="SSF52540">
    <property type="entry name" value="P-loop containing nucleoside triphosphate hydrolases"/>
    <property type="match status" value="1"/>
</dbReference>
<dbReference type="GO" id="GO:0016185">
    <property type="term" value="P:synaptic vesicle budding from presynaptic endocytic zone membrane"/>
    <property type="evidence" value="ECO:0007669"/>
    <property type="project" value="TreeGrafter"/>
</dbReference>
<dbReference type="GeneTree" id="ENSGT00940000164201"/>
<evidence type="ECO:0000256" key="5">
    <source>
        <dbReference type="RuleBase" id="RU003932"/>
    </source>
</evidence>
<dbReference type="PROSITE" id="PS51388">
    <property type="entry name" value="GED"/>
    <property type="match status" value="1"/>
</dbReference>
<dbReference type="GO" id="GO:0005874">
    <property type="term" value="C:microtubule"/>
    <property type="evidence" value="ECO:0007669"/>
    <property type="project" value="TreeGrafter"/>
</dbReference>
<dbReference type="InterPro" id="IPR027417">
    <property type="entry name" value="P-loop_NTPase"/>
</dbReference>
<dbReference type="GO" id="GO:0003924">
    <property type="term" value="F:GTPase activity"/>
    <property type="evidence" value="ECO:0007669"/>
    <property type="project" value="InterPro"/>
</dbReference>
<dbReference type="Gene3D" id="1.20.120.1240">
    <property type="entry name" value="Dynamin, middle domain"/>
    <property type="match status" value="1"/>
</dbReference>
<dbReference type="Gene3D" id="3.40.50.300">
    <property type="entry name" value="P-loop containing nucleotide triphosphate hydrolases"/>
    <property type="match status" value="1"/>
</dbReference>
<dbReference type="Pfam" id="PF02212">
    <property type="entry name" value="GED"/>
    <property type="match status" value="1"/>
</dbReference>
<dbReference type="CDD" id="cd08771">
    <property type="entry name" value="DLP_1"/>
    <property type="match status" value="1"/>
</dbReference>
<comment type="subcellular location">
    <subcellularLocation>
        <location evidence="1">Cytoplasm</location>
    </subcellularLocation>
</comment>
<dbReference type="Proteomes" id="UP001501920">
    <property type="component" value="Chromosome 12"/>
</dbReference>
<protein>
    <recommendedName>
        <fullName evidence="10">Interferon-induced GTP-binding protein Mx</fullName>
    </recommendedName>
</protein>
<reference evidence="8 9" key="1">
    <citation type="submission" date="2020-10" db="EMBL/GenBank/DDBJ databases">
        <title>Pygocentrus nattereri (red-bellied piranha) genome, fPygNat1, primary haplotype.</title>
        <authorList>
            <person name="Myers G."/>
            <person name="Meyer A."/>
            <person name="Karagic N."/>
            <person name="Pippel M."/>
            <person name="Winkler S."/>
            <person name="Tracey A."/>
            <person name="Wood J."/>
            <person name="Formenti G."/>
            <person name="Howe K."/>
            <person name="Fedrigo O."/>
            <person name="Jarvis E.D."/>
        </authorList>
    </citation>
    <scope>NUCLEOTIDE SEQUENCE [LARGE SCALE GENOMIC DNA]</scope>
</reference>
<dbReference type="InterPro" id="IPR030381">
    <property type="entry name" value="G_DYNAMIN_dom"/>
</dbReference>
<proteinExistence type="inferred from homology"/>
<organism evidence="8 9">
    <name type="scientific">Pygocentrus nattereri</name>
    <name type="common">Red-bellied piranha</name>
    <dbReference type="NCBI Taxonomy" id="42514"/>
    <lineage>
        <taxon>Eukaryota</taxon>
        <taxon>Metazoa</taxon>
        <taxon>Chordata</taxon>
        <taxon>Craniata</taxon>
        <taxon>Vertebrata</taxon>
        <taxon>Euteleostomi</taxon>
        <taxon>Actinopterygii</taxon>
        <taxon>Neopterygii</taxon>
        <taxon>Teleostei</taxon>
        <taxon>Ostariophysi</taxon>
        <taxon>Characiformes</taxon>
        <taxon>Characoidei</taxon>
        <taxon>Pygocentrus</taxon>
    </lineage>
</organism>
<evidence type="ECO:0000313" key="9">
    <source>
        <dbReference type="Proteomes" id="UP001501920"/>
    </source>
</evidence>
<dbReference type="GO" id="GO:0051607">
    <property type="term" value="P:defense response to virus"/>
    <property type="evidence" value="ECO:0007669"/>
    <property type="project" value="TreeGrafter"/>
</dbReference>
<sequence length="586" mass="66560">MQFSEQTERVRPYIDLIDSLRLIGIEEDLALPTIAVIGDQSSGKSSVLEALSGVALPRGSGIVTRCPLELKLRKIKGGVQWRAAISYKEEYIEFDDPSLVEHYVAEAQNVLAGDGVGICDDLITLEIMSPHVSDLTLIDLPGIARVPVKGQPDDIGEQIKNLIRTFIEKSETINLVVVPCNVDIATTEALRMAQEVDPEGKRTLAILSKPDLVDRGTEKTILDVVRNQVIPLSKGYIIVKCRGQKQIDEKISLEEATRVERDFFKRHEFFSCLLNEEKATIQCLAGKLTQDLVDHIKKSLPLLSEQIKKQLWDLRKELNQCEAGPPLDPQKRKDFLIIRLFMSKFTRNAVHEEVQTVVKEYDLKHRGRELPGFSDYNVFEMVVQRLVIQLKGPAIERLRVVRGTFTLTHYGLSQSLFFHTGFFANPAPGKLQQCTNKIDNIQSKQEAKVEQRILEQFEMEQLVYTQDSIYFKTLNGTPGDGKTASEDNYAGLDSRTKYPEMLHTYYEVYFSSIVVQRLADQVPMLIRYLMLKESAQLLCSEMLGLMHGANVAEVLREESDVSRRRINMQNRMDRLTIAQEKLSNFI</sequence>
<dbReference type="AlphaFoldDB" id="A0A3B4E0D5"/>
<dbReference type="PANTHER" id="PTHR11566">
    <property type="entry name" value="DYNAMIN"/>
    <property type="match status" value="1"/>
</dbReference>
<dbReference type="InterPro" id="IPR003130">
    <property type="entry name" value="GED"/>
</dbReference>
<keyword evidence="3 5" id="KW-0547">Nucleotide-binding</keyword>
<evidence type="ECO:0000256" key="3">
    <source>
        <dbReference type="ARBA" id="ARBA00022741"/>
    </source>
</evidence>
<dbReference type="GO" id="GO:0005525">
    <property type="term" value="F:GTP binding"/>
    <property type="evidence" value="ECO:0007669"/>
    <property type="project" value="UniProtKB-KW"/>
</dbReference>
<evidence type="ECO:0000256" key="2">
    <source>
        <dbReference type="ARBA" id="ARBA00022490"/>
    </source>
</evidence>
<keyword evidence="2" id="KW-0963">Cytoplasm</keyword>
<reference evidence="8" key="3">
    <citation type="submission" date="2025-09" db="UniProtKB">
        <authorList>
            <consortium name="Ensembl"/>
        </authorList>
    </citation>
    <scope>IDENTIFICATION</scope>
</reference>
<dbReference type="FunFam" id="3.40.50.300:FF:000621">
    <property type="entry name" value="Interferon-induced GTP-binding protein Mx1"/>
    <property type="match status" value="1"/>
</dbReference>
<dbReference type="SMART" id="SM00302">
    <property type="entry name" value="GED"/>
    <property type="match status" value="1"/>
</dbReference>
<dbReference type="PROSITE" id="PS00410">
    <property type="entry name" value="G_DYNAMIN_1"/>
    <property type="match status" value="1"/>
</dbReference>
<accession>A0A3B4E0D5</accession>
<reference evidence="8" key="2">
    <citation type="submission" date="2025-08" db="UniProtKB">
        <authorList>
            <consortium name="Ensembl"/>
        </authorList>
    </citation>
    <scope>IDENTIFICATION</scope>
</reference>
<dbReference type="PROSITE" id="PS51718">
    <property type="entry name" value="G_DYNAMIN_2"/>
    <property type="match status" value="1"/>
</dbReference>
<dbReference type="GO" id="GO:0098793">
    <property type="term" value="C:presynapse"/>
    <property type="evidence" value="ECO:0007669"/>
    <property type="project" value="GOC"/>
</dbReference>
<keyword evidence="9" id="KW-1185">Reference proteome</keyword>
<evidence type="ECO:0000259" key="7">
    <source>
        <dbReference type="PROSITE" id="PS51718"/>
    </source>
</evidence>
<evidence type="ECO:0000259" key="6">
    <source>
        <dbReference type="PROSITE" id="PS51388"/>
    </source>
</evidence>
<dbReference type="GO" id="GO:0005634">
    <property type="term" value="C:nucleus"/>
    <property type="evidence" value="ECO:0007669"/>
    <property type="project" value="TreeGrafter"/>
</dbReference>
<dbReference type="GO" id="GO:0008017">
    <property type="term" value="F:microtubule binding"/>
    <property type="evidence" value="ECO:0007669"/>
    <property type="project" value="TreeGrafter"/>
</dbReference>
<dbReference type="Pfam" id="PF01031">
    <property type="entry name" value="Dynamin_M"/>
    <property type="match status" value="2"/>
</dbReference>
<dbReference type="GO" id="GO:0005886">
    <property type="term" value="C:plasma membrane"/>
    <property type="evidence" value="ECO:0007669"/>
    <property type="project" value="TreeGrafter"/>
</dbReference>
<feature type="domain" description="Dynamin-type G" evidence="7">
    <location>
        <begin position="28"/>
        <end position="301"/>
    </location>
</feature>
<name>A0A3B4E0D5_PYGNA</name>
<dbReference type="GO" id="GO:0005737">
    <property type="term" value="C:cytoplasm"/>
    <property type="evidence" value="ECO:0007669"/>
    <property type="project" value="UniProtKB-SubCell"/>
</dbReference>
<dbReference type="Pfam" id="PF00350">
    <property type="entry name" value="Dynamin_N"/>
    <property type="match status" value="1"/>
</dbReference>
<dbReference type="Ensembl" id="ENSPNAT00000017994.2">
    <property type="protein sequence ID" value="ENSPNAP00000030112.2"/>
    <property type="gene ID" value="ENSPNAG00000036606.1"/>
</dbReference>
<dbReference type="InterPro" id="IPR045063">
    <property type="entry name" value="Dynamin_N"/>
</dbReference>
<dbReference type="InterPro" id="IPR000375">
    <property type="entry name" value="Dynamin_stalk"/>
</dbReference>
<keyword evidence="4 5" id="KW-0342">GTP-binding</keyword>
<comment type="similarity">
    <text evidence="5">Belongs to the TRAFAC class dynamin-like GTPase superfamily. Dynamin/Fzo/YdjA family.</text>
</comment>
<dbReference type="PANTHER" id="PTHR11566:SF225">
    <property type="entry name" value="INTERFERON-INDUCED GTP-BINDING PROTEIN MX-RELATED"/>
    <property type="match status" value="1"/>
</dbReference>
<evidence type="ECO:0008006" key="10">
    <source>
        <dbReference type="Google" id="ProtNLM"/>
    </source>
</evidence>
<dbReference type="PRINTS" id="PR00195">
    <property type="entry name" value="DYNAMIN"/>
</dbReference>